<dbReference type="CDD" id="cd01846">
    <property type="entry name" value="fatty_acyltransferase_like"/>
    <property type="match status" value="1"/>
</dbReference>
<dbReference type="AlphaFoldDB" id="A0A9Q6EHG0"/>
<dbReference type="EMBL" id="LAHD01000195">
    <property type="protein sequence ID" value="PHJ93230.1"/>
    <property type="molecule type" value="Genomic_DNA"/>
</dbReference>
<dbReference type="Gene3D" id="3.40.50.1110">
    <property type="entry name" value="SGNH hydrolase"/>
    <property type="match status" value="1"/>
</dbReference>
<keyword evidence="1" id="KW-0378">Hydrolase</keyword>
<proteinExistence type="predicted"/>
<dbReference type="InterPro" id="IPR008265">
    <property type="entry name" value="Lipase_GDSL_AS"/>
</dbReference>
<dbReference type="GO" id="GO:0006629">
    <property type="term" value="P:lipid metabolic process"/>
    <property type="evidence" value="ECO:0007669"/>
    <property type="project" value="InterPro"/>
</dbReference>
<feature type="signal peptide" evidence="3">
    <location>
        <begin position="1"/>
        <end position="24"/>
    </location>
</feature>
<keyword evidence="2" id="KW-1133">Transmembrane helix</keyword>
<dbReference type="InterPro" id="IPR051058">
    <property type="entry name" value="GDSL_Est/Lipase"/>
</dbReference>
<feature type="transmembrane region" description="Helical" evidence="2">
    <location>
        <begin position="289"/>
        <end position="306"/>
    </location>
</feature>
<dbReference type="GeneID" id="57097052"/>
<reference evidence="4 5" key="1">
    <citation type="submission" date="2015-02" db="EMBL/GenBank/DDBJ databases">
        <title>Nostoc linckia genome annotation.</title>
        <authorList>
            <person name="Zhou Z."/>
        </authorList>
    </citation>
    <scope>NUCLEOTIDE SEQUENCE [LARGE SCALE GENOMIC DNA]</scope>
    <source>
        <strain evidence="5">z8</strain>
    </source>
</reference>
<dbReference type="Proteomes" id="UP000222310">
    <property type="component" value="Unassembled WGS sequence"/>
</dbReference>
<keyword evidence="3" id="KW-0732">Signal</keyword>
<evidence type="ECO:0000256" key="2">
    <source>
        <dbReference type="SAM" id="Phobius"/>
    </source>
</evidence>
<organism evidence="4 5">
    <name type="scientific">Nostoc linckia z8</name>
    <dbReference type="NCBI Taxonomy" id="1628746"/>
    <lineage>
        <taxon>Bacteria</taxon>
        <taxon>Bacillati</taxon>
        <taxon>Cyanobacteriota</taxon>
        <taxon>Cyanophyceae</taxon>
        <taxon>Nostocales</taxon>
        <taxon>Nostocaceae</taxon>
        <taxon>Nostoc</taxon>
    </lineage>
</organism>
<evidence type="ECO:0008006" key="6">
    <source>
        <dbReference type="Google" id="ProtNLM"/>
    </source>
</evidence>
<dbReference type="InterPro" id="IPR001087">
    <property type="entry name" value="GDSL"/>
</dbReference>
<dbReference type="InterPro" id="IPR036514">
    <property type="entry name" value="SGNH_hydro_sf"/>
</dbReference>
<protein>
    <recommendedName>
        <fullName evidence="6">SGNH/GDSL hydrolase family protein</fullName>
    </recommendedName>
</protein>
<evidence type="ECO:0000256" key="1">
    <source>
        <dbReference type="ARBA" id="ARBA00022801"/>
    </source>
</evidence>
<keyword evidence="2" id="KW-0472">Membrane</keyword>
<accession>A0A9Q6EHG0</accession>
<sequence length="329" mass="34760">MKKHILAVGLILSSSFVFSLKASAANFSQIYAFGDSLVDTGNAYNFIKAATGDEFPPSPPYFQGRFTNGPVWVEGLSSSLGITLTNFAFGGATTGTLNTIDANLPGLVQQIASFTTTNSQADSEALYVIWAGANDYRSGITNPAEPVNNLINAVKSLASVGAENFLVVNLPNLGALPSINNNPTLSAGLTALTNAHNSGLSAGVNTLNQQEDLHITLFDANALLNRGLASPQEFGLTNVTDACLTITSPTSFTTCPDPDRYLFWDQLHPTAYTNSILAGAALVAVPESSPALGILALGALGTIGVLKRQRMYRKTRRDKLSLLKLMSDE</sequence>
<feature type="chain" id="PRO_5040414819" description="SGNH/GDSL hydrolase family protein" evidence="3">
    <location>
        <begin position="25"/>
        <end position="329"/>
    </location>
</feature>
<dbReference type="Pfam" id="PF00657">
    <property type="entry name" value="Lipase_GDSL"/>
    <property type="match status" value="1"/>
</dbReference>
<comment type="caution">
    <text evidence="4">The sequence shown here is derived from an EMBL/GenBank/DDBJ whole genome shotgun (WGS) entry which is preliminary data.</text>
</comment>
<evidence type="ECO:0000313" key="4">
    <source>
        <dbReference type="EMBL" id="PHJ93230.1"/>
    </source>
</evidence>
<evidence type="ECO:0000256" key="3">
    <source>
        <dbReference type="SAM" id="SignalP"/>
    </source>
</evidence>
<dbReference type="RefSeq" id="WP_099070778.1">
    <property type="nucleotide sequence ID" value="NZ_LAHD01000195.1"/>
</dbReference>
<keyword evidence="2" id="KW-0812">Transmembrane</keyword>
<dbReference type="PANTHER" id="PTHR45648:SF22">
    <property type="entry name" value="GDSL LIPASE_ACYLHYDROLASE FAMILY PROTEIN (AFU_ORTHOLOGUE AFUA_4G14700)"/>
    <property type="match status" value="1"/>
</dbReference>
<evidence type="ECO:0000313" key="5">
    <source>
        <dbReference type="Proteomes" id="UP000222310"/>
    </source>
</evidence>
<dbReference type="SUPFAM" id="SSF52266">
    <property type="entry name" value="SGNH hydrolase"/>
    <property type="match status" value="1"/>
</dbReference>
<dbReference type="PANTHER" id="PTHR45648">
    <property type="entry name" value="GDSL LIPASE/ACYLHYDROLASE FAMILY PROTEIN (AFU_ORTHOLOGUE AFUA_4G14700)"/>
    <property type="match status" value="1"/>
</dbReference>
<dbReference type="PROSITE" id="PS01098">
    <property type="entry name" value="LIPASE_GDSL_SER"/>
    <property type="match status" value="1"/>
</dbReference>
<dbReference type="GO" id="GO:0016298">
    <property type="term" value="F:lipase activity"/>
    <property type="evidence" value="ECO:0007669"/>
    <property type="project" value="InterPro"/>
</dbReference>
<gene>
    <name evidence="4" type="ORF">VF08_35705</name>
</gene>
<name>A0A9Q6EHG0_NOSLI</name>